<dbReference type="EMBL" id="QXGE01001431">
    <property type="protein sequence ID" value="KAE9292725.1"/>
    <property type="molecule type" value="Genomic_DNA"/>
</dbReference>
<evidence type="ECO:0000313" key="16">
    <source>
        <dbReference type="Proteomes" id="UP000460718"/>
    </source>
</evidence>
<sequence>MGSNKFRQRAAPAANSASAKPHRAVHAVQAADGSSSSESDDSGSDKYAGYRRIHVAAANERDG</sequence>
<name>A0A6A3R926_9STRA</name>
<dbReference type="Proteomes" id="UP000437068">
    <property type="component" value="Unassembled WGS sequence"/>
</dbReference>
<evidence type="ECO:0000313" key="7">
    <source>
        <dbReference type="EMBL" id="KAE9196441.1"/>
    </source>
</evidence>
<feature type="compositionally biased region" description="Low complexity" evidence="1">
    <location>
        <begin position="10"/>
        <end position="19"/>
    </location>
</feature>
<feature type="region of interest" description="Disordered" evidence="1">
    <location>
        <begin position="1"/>
        <end position="48"/>
    </location>
</feature>
<accession>A0A6A3R926</accession>
<evidence type="ECO:0000313" key="5">
    <source>
        <dbReference type="EMBL" id="KAE9091966.1"/>
    </source>
</evidence>
<dbReference type="Proteomes" id="UP000441208">
    <property type="component" value="Unassembled WGS sequence"/>
</dbReference>
<organism evidence="5 15">
    <name type="scientific">Phytophthora fragariae</name>
    <dbReference type="NCBI Taxonomy" id="53985"/>
    <lineage>
        <taxon>Eukaryota</taxon>
        <taxon>Sar</taxon>
        <taxon>Stramenopiles</taxon>
        <taxon>Oomycota</taxon>
        <taxon>Peronosporomycetes</taxon>
        <taxon>Peronosporales</taxon>
        <taxon>Peronosporaceae</taxon>
        <taxon>Phytophthora</taxon>
    </lineage>
</organism>
<dbReference type="EMBL" id="QXFX01001333">
    <property type="protein sequence ID" value="KAE9092099.1"/>
    <property type="molecule type" value="Genomic_DNA"/>
</dbReference>
<evidence type="ECO:0000256" key="1">
    <source>
        <dbReference type="SAM" id="MobiDB-lite"/>
    </source>
</evidence>
<gene>
    <name evidence="9" type="ORF">PF001_g18590</name>
    <name evidence="8" type="ORF">PF002_g18364</name>
    <name evidence="7" type="ORF">PF005_g16876</name>
    <name evidence="4" type="ORF">PF006_g26077</name>
    <name evidence="5" type="ORF">PF007_g18698</name>
    <name evidence="2" type="ORF">PF009_g14552</name>
    <name evidence="6" type="ORF">PF010_g17931</name>
    <name evidence="3" type="ORF">PF011_g26718</name>
</gene>
<protein>
    <submittedName>
        <fullName evidence="5">Uncharacterized protein</fullName>
    </submittedName>
</protein>
<evidence type="ECO:0000313" key="6">
    <source>
        <dbReference type="EMBL" id="KAE9092099.1"/>
    </source>
</evidence>
<evidence type="ECO:0000313" key="12">
    <source>
        <dbReference type="Proteomes" id="UP000437068"/>
    </source>
</evidence>
<dbReference type="Proteomes" id="UP000460718">
    <property type="component" value="Unassembled WGS sequence"/>
</dbReference>
<dbReference type="EMBL" id="QXGD01001201">
    <property type="protein sequence ID" value="KAE9212034.1"/>
    <property type="molecule type" value="Genomic_DNA"/>
</dbReference>
<dbReference type="EMBL" id="QXFW01003627">
    <property type="protein sequence ID" value="KAE8969657.1"/>
    <property type="molecule type" value="Genomic_DNA"/>
</dbReference>
<evidence type="ECO:0000313" key="3">
    <source>
        <dbReference type="EMBL" id="KAE8969657.1"/>
    </source>
</evidence>
<evidence type="ECO:0000313" key="4">
    <source>
        <dbReference type="EMBL" id="KAE9086196.1"/>
    </source>
</evidence>
<keyword evidence="11" id="KW-1185">Reference proteome</keyword>
<evidence type="ECO:0000313" key="8">
    <source>
        <dbReference type="EMBL" id="KAE9212034.1"/>
    </source>
</evidence>
<proteinExistence type="predicted"/>
<dbReference type="Proteomes" id="UP000488956">
    <property type="component" value="Unassembled WGS sequence"/>
</dbReference>
<dbReference type="EMBL" id="QXGA01003202">
    <property type="protein sequence ID" value="KAE9086196.1"/>
    <property type="molecule type" value="Genomic_DNA"/>
</dbReference>
<evidence type="ECO:0000313" key="17">
    <source>
        <dbReference type="Proteomes" id="UP000488956"/>
    </source>
</evidence>
<evidence type="ECO:0000313" key="13">
    <source>
        <dbReference type="Proteomes" id="UP000440367"/>
    </source>
</evidence>
<evidence type="ECO:0000313" key="2">
    <source>
        <dbReference type="EMBL" id="KAE8935508.1"/>
    </source>
</evidence>
<dbReference type="Proteomes" id="UP000440732">
    <property type="component" value="Unassembled WGS sequence"/>
</dbReference>
<evidence type="ECO:0000313" key="15">
    <source>
        <dbReference type="Proteomes" id="UP000441208"/>
    </source>
</evidence>
<evidence type="ECO:0000313" key="11">
    <source>
        <dbReference type="Proteomes" id="UP000433483"/>
    </source>
</evidence>
<dbReference type="EMBL" id="QXFZ01001358">
    <property type="protein sequence ID" value="KAE9091966.1"/>
    <property type="molecule type" value="Genomic_DNA"/>
</dbReference>
<dbReference type="EMBL" id="QXGF01000798">
    <property type="protein sequence ID" value="KAE8935508.1"/>
    <property type="molecule type" value="Genomic_DNA"/>
</dbReference>
<evidence type="ECO:0000313" key="14">
    <source>
        <dbReference type="Proteomes" id="UP000440732"/>
    </source>
</evidence>
<dbReference type="Proteomes" id="UP000433483">
    <property type="component" value="Unassembled WGS sequence"/>
</dbReference>
<dbReference type="Proteomes" id="UP000429523">
    <property type="component" value="Unassembled WGS sequence"/>
</dbReference>
<dbReference type="EMBL" id="QXGB01001130">
    <property type="protein sequence ID" value="KAE9196441.1"/>
    <property type="molecule type" value="Genomic_DNA"/>
</dbReference>
<reference evidence="10 11" key="1">
    <citation type="submission" date="2018-08" db="EMBL/GenBank/DDBJ databases">
        <title>Genomic investigation of the strawberry pathogen Phytophthora fragariae indicates pathogenicity is determined by transcriptional variation in three key races.</title>
        <authorList>
            <person name="Adams T.M."/>
            <person name="Armitage A.D."/>
            <person name="Sobczyk M.K."/>
            <person name="Bates H.J."/>
            <person name="Dunwell J.M."/>
            <person name="Nellist C.F."/>
            <person name="Harrison R.J."/>
        </authorList>
    </citation>
    <scope>NUCLEOTIDE SEQUENCE [LARGE SCALE GENOMIC DNA]</scope>
    <source>
        <strain evidence="9 12">A4</strain>
        <strain evidence="8 13">BC-1</strain>
        <strain evidence="7 11">NOV-27</strain>
        <strain evidence="4 14">NOV-5</strain>
        <strain evidence="5 15">NOV-71</strain>
        <strain evidence="2 10">NOV-9</strain>
        <strain evidence="6 17">ONT-3</strain>
        <strain evidence="3 16">SCRP245</strain>
    </source>
</reference>
<dbReference type="Proteomes" id="UP000440367">
    <property type="component" value="Unassembled WGS sequence"/>
</dbReference>
<comment type="caution">
    <text evidence="5">The sequence shown here is derived from an EMBL/GenBank/DDBJ whole genome shotgun (WGS) entry which is preliminary data.</text>
</comment>
<dbReference type="AlphaFoldDB" id="A0A6A3R926"/>
<evidence type="ECO:0000313" key="9">
    <source>
        <dbReference type="EMBL" id="KAE9292725.1"/>
    </source>
</evidence>
<evidence type="ECO:0000313" key="10">
    <source>
        <dbReference type="Proteomes" id="UP000429523"/>
    </source>
</evidence>